<proteinExistence type="predicted"/>
<feature type="signal peptide" evidence="1">
    <location>
        <begin position="1"/>
        <end position="18"/>
    </location>
</feature>
<dbReference type="PROSITE" id="PS51257">
    <property type="entry name" value="PROKAR_LIPOPROTEIN"/>
    <property type="match status" value="1"/>
</dbReference>
<feature type="chain" id="PRO_5024948897" description="Lipocalin-like domain-containing protein" evidence="1">
    <location>
        <begin position="19"/>
        <end position="136"/>
    </location>
</feature>
<name>A0A5Q0Q7A7_9SPHI</name>
<evidence type="ECO:0000313" key="3">
    <source>
        <dbReference type="Proteomes" id="UP000326921"/>
    </source>
</evidence>
<protein>
    <recommendedName>
        <fullName evidence="4">Lipocalin-like domain-containing protein</fullName>
    </recommendedName>
</protein>
<gene>
    <name evidence="2" type="ORF">GFH32_01015</name>
</gene>
<dbReference type="EMBL" id="CP045652">
    <property type="protein sequence ID" value="QGA24989.1"/>
    <property type="molecule type" value="Genomic_DNA"/>
</dbReference>
<evidence type="ECO:0008006" key="4">
    <source>
        <dbReference type="Google" id="ProtNLM"/>
    </source>
</evidence>
<dbReference type="Proteomes" id="UP000326921">
    <property type="component" value="Chromosome"/>
</dbReference>
<dbReference type="RefSeq" id="WP_153509311.1">
    <property type="nucleotide sequence ID" value="NZ_CP045652.1"/>
</dbReference>
<sequence>MKKVMMLLFVAISLASCSKDTLDSIERDTAQNIIRINKWYDVIKTVSVAGTADVSTVLVGTGDNNYMEFRSNNNAYIMKSDQSWSDPIPYKLEGEKVMWFDGVEYQIQESIISTVAKFTLKRVDGPTTTIIQFRRR</sequence>
<accession>A0A5Q0Q7A7</accession>
<reference evidence="2 3" key="1">
    <citation type="submission" date="2019-10" db="EMBL/GenBank/DDBJ databases">
        <authorList>
            <person name="Dong K."/>
        </authorList>
    </citation>
    <scope>NUCLEOTIDE SEQUENCE [LARGE SCALE GENOMIC DNA]</scope>
    <source>
        <strain evidence="3">dk4302</strain>
    </source>
</reference>
<evidence type="ECO:0000256" key="1">
    <source>
        <dbReference type="SAM" id="SignalP"/>
    </source>
</evidence>
<evidence type="ECO:0000313" key="2">
    <source>
        <dbReference type="EMBL" id="QGA24989.1"/>
    </source>
</evidence>
<organism evidence="2 3">
    <name type="scientific">Sphingobacterium zhuxiongii</name>
    <dbReference type="NCBI Taxonomy" id="2662364"/>
    <lineage>
        <taxon>Bacteria</taxon>
        <taxon>Pseudomonadati</taxon>
        <taxon>Bacteroidota</taxon>
        <taxon>Sphingobacteriia</taxon>
        <taxon>Sphingobacteriales</taxon>
        <taxon>Sphingobacteriaceae</taxon>
        <taxon>Sphingobacterium</taxon>
    </lineage>
</organism>
<dbReference type="AlphaFoldDB" id="A0A5Q0Q7A7"/>
<keyword evidence="1" id="KW-0732">Signal</keyword>
<keyword evidence="3" id="KW-1185">Reference proteome</keyword>
<dbReference type="KEGG" id="sphe:GFH32_01015"/>